<evidence type="ECO:0000256" key="2">
    <source>
        <dbReference type="SAM" id="Phobius"/>
    </source>
</evidence>
<evidence type="ECO:0000313" key="4">
    <source>
        <dbReference type="Proteomes" id="UP001159363"/>
    </source>
</evidence>
<name>A0ABQ9GHC8_9NEOP</name>
<feature type="region of interest" description="Disordered" evidence="1">
    <location>
        <begin position="236"/>
        <end position="298"/>
    </location>
</feature>
<keyword evidence="2" id="KW-1133">Transmembrane helix</keyword>
<keyword evidence="2" id="KW-0812">Transmembrane</keyword>
<reference evidence="3 4" key="1">
    <citation type="submission" date="2023-02" db="EMBL/GenBank/DDBJ databases">
        <title>LHISI_Scaffold_Assembly.</title>
        <authorList>
            <person name="Stuart O.P."/>
            <person name="Cleave R."/>
            <person name="Magrath M.J.L."/>
            <person name="Mikheyev A.S."/>
        </authorList>
    </citation>
    <scope>NUCLEOTIDE SEQUENCE [LARGE SCALE GENOMIC DNA]</scope>
    <source>
        <strain evidence="3">Daus_M_001</strain>
        <tissue evidence="3">Leg muscle</tissue>
    </source>
</reference>
<feature type="transmembrane region" description="Helical" evidence="2">
    <location>
        <begin position="514"/>
        <end position="543"/>
    </location>
</feature>
<keyword evidence="4" id="KW-1185">Reference proteome</keyword>
<sequence length="669" mass="76415">MAGFTFPELADMHLLNWEILCNSHAAMRLYAERFPTVCTVQRQDAVQQLFQQNAHTSTHSVPGRLNTTHTTVLYVLHQERMHPFKSPRDFPLRLRFVHLASEHELIMSSQRVTTICLGRTFDWTDYVVGGHYHVFVGLRHVLLQLPDNVPLAVRQQLWAQHDGVPPYYDLNRPEGLYMTDVDLLLGKSMANTNRKIKETTSYQINEFERGRIVGLREASWTLRCIARQWNNSAYTVSRGEGSSRSLRKPSDQRNRLARFPHARIRERPYQELDPNRLGTHTRCESSGQHGPSYDRHKHSRGVSVYHTGISGLISLRKQASLASKIPRPLTHREGLRPDWSSNSSSGKHGVFGGSVDLTVARCPLGKHPTSITPLASMIRLQKTSCRKALFDPSERFGTFASQGKGSGVHTGFYRYRVSQINTSDPGQGPEPTVSHHSSVNHLVRHITPRLLTTARLTPHQTNYPPPTSHLYQHNMHHNQHHNWHHMHHSQHPMHNNQCHNQNHIHPKQHNFADWGAVLILVHGVLIVVNVMLIVVQVVVLIVVHMVIEVRIEVLTVVHVVLIVSKSFRARGHDRIACVKRFFRAMKHYSNGHMQFMQDDILKNYTKHCKESSFESKKKKSIPRTASMGDYIPQYELPPRVASSAAKCLEVRSLADSEELMSIMSVSHKH</sequence>
<gene>
    <name evidence="3" type="ORF">PR048_027732</name>
</gene>
<proteinExistence type="predicted"/>
<comment type="caution">
    <text evidence="3">The sequence shown here is derived from an EMBL/GenBank/DDBJ whole genome shotgun (WGS) entry which is preliminary data.</text>
</comment>
<protein>
    <submittedName>
        <fullName evidence="3">Uncharacterized protein</fullName>
    </submittedName>
</protein>
<evidence type="ECO:0000313" key="3">
    <source>
        <dbReference type="EMBL" id="KAJ8871415.1"/>
    </source>
</evidence>
<organism evidence="3 4">
    <name type="scientific">Dryococelus australis</name>
    <dbReference type="NCBI Taxonomy" id="614101"/>
    <lineage>
        <taxon>Eukaryota</taxon>
        <taxon>Metazoa</taxon>
        <taxon>Ecdysozoa</taxon>
        <taxon>Arthropoda</taxon>
        <taxon>Hexapoda</taxon>
        <taxon>Insecta</taxon>
        <taxon>Pterygota</taxon>
        <taxon>Neoptera</taxon>
        <taxon>Polyneoptera</taxon>
        <taxon>Phasmatodea</taxon>
        <taxon>Verophasmatodea</taxon>
        <taxon>Anareolatae</taxon>
        <taxon>Phasmatidae</taxon>
        <taxon>Eurycanthinae</taxon>
        <taxon>Dryococelus</taxon>
    </lineage>
</organism>
<keyword evidence="2" id="KW-0472">Membrane</keyword>
<evidence type="ECO:0000256" key="1">
    <source>
        <dbReference type="SAM" id="MobiDB-lite"/>
    </source>
</evidence>
<dbReference type="EMBL" id="JARBHB010000012">
    <property type="protein sequence ID" value="KAJ8871415.1"/>
    <property type="molecule type" value="Genomic_DNA"/>
</dbReference>
<accession>A0ABQ9GHC8</accession>
<dbReference type="Proteomes" id="UP001159363">
    <property type="component" value="Chromosome 11"/>
</dbReference>
<feature type="compositionally biased region" description="Basic and acidic residues" evidence="1">
    <location>
        <begin position="263"/>
        <end position="274"/>
    </location>
</feature>